<gene>
    <name evidence="8" type="ORF">PDESU_00225</name>
</gene>
<dbReference type="InterPro" id="IPR012910">
    <property type="entry name" value="Plug_dom"/>
</dbReference>
<dbReference type="RefSeq" id="WP_136077419.1">
    <property type="nucleotide sequence ID" value="NZ_CAAHFG010000001.1"/>
</dbReference>
<name>A0A6C2TVK5_PONDE</name>
<organism evidence="8 9">
    <name type="scientific">Pontiella desulfatans</name>
    <dbReference type="NCBI Taxonomy" id="2750659"/>
    <lineage>
        <taxon>Bacteria</taxon>
        <taxon>Pseudomonadati</taxon>
        <taxon>Kiritimatiellota</taxon>
        <taxon>Kiritimatiellia</taxon>
        <taxon>Kiritimatiellales</taxon>
        <taxon>Pontiellaceae</taxon>
        <taxon>Pontiella</taxon>
    </lineage>
</organism>
<dbReference type="Gene3D" id="2.60.40.1120">
    <property type="entry name" value="Carboxypeptidase-like, regulatory domain"/>
    <property type="match status" value="1"/>
</dbReference>
<feature type="chain" id="PRO_5025525350" evidence="5">
    <location>
        <begin position="23"/>
        <end position="1091"/>
    </location>
</feature>
<evidence type="ECO:0000259" key="6">
    <source>
        <dbReference type="Pfam" id="PF00593"/>
    </source>
</evidence>
<dbReference type="Pfam" id="PF13620">
    <property type="entry name" value="CarboxypepD_reg"/>
    <property type="match status" value="1"/>
</dbReference>
<sequence length="1091" mass="121889">MKYSLKTLLVVCCSFIVVQAYSQMGGIRGSVMDKDFEVPLTGVKVRISETGQEAETGDAGSYYLEQVPPGAYTLLFSKSGYTRFTKPEVVVMGGQLAEVEAALEGEYEEMDELVVRDIQLGGASEIGLLNLRMESSALMDSVGADLISQAGASDAAGALKLVSGTTVQDGKYAVVRGLPDRYVVSLLNGVRLPTADPDKRAVQLDQYPSSLIESVRVLKSFTPDQQGDASGGAVDVVLRGIPEKRVLKFSVGTKYNENYGGDEFLSYDTSENDYWGQREFEPAEDLAETIDGEQRNDRPIAQYPTTSYGVSQTDQPENYSWGIELGDRYDLDLFGEEVSVGGLAAFNYEQSATYYEGISDKYTLAPDNTYTNTGTISKEVDSEHVALTDMWDIKKGTYEINWSGAVGIGLEHELLKLNYLHVFTHNTEDTAIQSLDFRGRETYNPEYVDFVEPESSSDYLQDFSRYYAPYRRSESIVYAERDTESDQFGGELTLPVPDLNLGIIKFKRPVLDIKLSDSSSSLWKQKEMLDYFWYPGKATTEIAEGWEWDAGIPTDDILPGALENFVSGAAWLNPFTNSLGEVKAPPAVTEKWITDYAAFKSYIERHPELGLVFPQYAWYNGNVNVDGSNPQEITGVESNGTYVADSGIQLGNYQVIWQEVVEDSDQVAFNYKWDFENWTANKGFFKAGIFQDRVDRKYFQQTLSNISPDPSVSFDTGFKGTWDESLADLFAADSNTAVYSSFADIQYDGEQDLDAHYFMLDFPVFDFLTVRGGVRHEEFALKTFLEPDDYQYARTIKSGGGLGYLTSNETGYVEDADYSRVDNLPSIGFDLTPVEPITFRFNWAQTVAKQQFKEVVPIIQREYAGADAFYGNPDLVASPVDNLDLRLDYTPYPGGLISVSYFTKDITDPIQYYKGYDDYGNGYTFVTNYSSAWVDGYEFEIRQDLGRFFSPMEGMSVGANYTYITGEVDLGNGETSDVMEMPEYLYNLFCTYGIDFMDTKIGLFYTHQGDTLKTVKNDEGTPSPAIYALDYGALNFTISTKLTDHLKLSFKAKNLTDPDIQTVYRVDGLGDALHTSYTKGREYSVGVTASW</sequence>
<feature type="signal peptide" evidence="5">
    <location>
        <begin position="1"/>
        <end position="22"/>
    </location>
</feature>
<dbReference type="PANTHER" id="PTHR40980:SF4">
    <property type="entry name" value="TONB-DEPENDENT RECEPTOR-LIKE BETA-BARREL DOMAIN-CONTAINING PROTEIN"/>
    <property type="match status" value="1"/>
</dbReference>
<evidence type="ECO:0000256" key="1">
    <source>
        <dbReference type="ARBA" id="ARBA00004442"/>
    </source>
</evidence>
<comment type="subcellular location">
    <subcellularLocation>
        <location evidence="1 4">Cell outer membrane</location>
    </subcellularLocation>
</comment>
<keyword evidence="5" id="KW-0732">Signal</keyword>
<feature type="domain" description="TonB-dependent receptor plug" evidence="7">
    <location>
        <begin position="134"/>
        <end position="233"/>
    </location>
</feature>
<keyword evidence="4" id="KW-0798">TonB box</keyword>
<dbReference type="InterPro" id="IPR013784">
    <property type="entry name" value="Carb-bd-like_fold"/>
</dbReference>
<keyword evidence="2 4" id="KW-0472">Membrane</keyword>
<proteinExistence type="inferred from homology"/>
<dbReference type="InterPro" id="IPR000531">
    <property type="entry name" value="Beta-barrel_TonB"/>
</dbReference>
<dbReference type="InterPro" id="IPR037066">
    <property type="entry name" value="Plug_dom_sf"/>
</dbReference>
<dbReference type="Gene3D" id="2.170.130.10">
    <property type="entry name" value="TonB-dependent receptor, plug domain"/>
    <property type="match status" value="1"/>
</dbReference>
<protein>
    <submittedName>
        <fullName evidence="8">Uncharacterized protein</fullName>
    </submittedName>
</protein>
<dbReference type="SUPFAM" id="SSF56935">
    <property type="entry name" value="Porins"/>
    <property type="match status" value="2"/>
</dbReference>
<comment type="similarity">
    <text evidence="4">Belongs to the TonB-dependent receptor family.</text>
</comment>
<dbReference type="GO" id="GO:0009279">
    <property type="term" value="C:cell outer membrane"/>
    <property type="evidence" value="ECO:0007669"/>
    <property type="project" value="UniProtKB-SubCell"/>
</dbReference>
<accession>A0A6C2TVK5</accession>
<evidence type="ECO:0000256" key="5">
    <source>
        <dbReference type="SAM" id="SignalP"/>
    </source>
</evidence>
<dbReference type="Pfam" id="PF07715">
    <property type="entry name" value="Plug"/>
    <property type="match status" value="1"/>
</dbReference>
<dbReference type="Pfam" id="PF00593">
    <property type="entry name" value="TonB_dep_Rec_b-barrel"/>
    <property type="match status" value="1"/>
</dbReference>
<dbReference type="SUPFAM" id="SSF49452">
    <property type="entry name" value="Starch-binding domain-like"/>
    <property type="match status" value="1"/>
</dbReference>
<evidence type="ECO:0000313" key="9">
    <source>
        <dbReference type="Proteomes" id="UP000366872"/>
    </source>
</evidence>
<evidence type="ECO:0000256" key="2">
    <source>
        <dbReference type="ARBA" id="ARBA00023136"/>
    </source>
</evidence>
<evidence type="ECO:0000259" key="7">
    <source>
        <dbReference type="Pfam" id="PF07715"/>
    </source>
</evidence>
<keyword evidence="3" id="KW-0998">Cell outer membrane</keyword>
<dbReference type="Proteomes" id="UP000366872">
    <property type="component" value="Unassembled WGS sequence"/>
</dbReference>
<dbReference type="InterPro" id="IPR036942">
    <property type="entry name" value="Beta-barrel_TonB_sf"/>
</dbReference>
<reference evidence="8 9" key="1">
    <citation type="submission" date="2019-04" db="EMBL/GenBank/DDBJ databases">
        <authorList>
            <person name="Van Vliet M D."/>
        </authorList>
    </citation>
    <scope>NUCLEOTIDE SEQUENCE [LARGE SCALE GENOMIC DNA]</scope>
    <source>
        <strain evidence="8 9">F1</strain>
    </source>
</reference>
<keyword evidence="9" id="KW-1185">Reference proteome</keyword>
<evidence type="ECO:0000256" key="3">
    <source>
        <dbReference type="ARBA" id="ARBA00023237"/>
    </source>
</evidence>
<feature type="domain" description="TonB-dependent receptor-like beta-barrel" evidence="6">
    <location>
        <begin position="627"/>
        <end position="1055"/>
    </location>
</feature>
<evidence type="ECO:0000256" key="4">
    <source>
        <dbReference type="RuleBase" id="RU003357"/>
    </source>
</evidence>
<dbReference type="AlphaFoldDB" id="A0A6C2TVK5"/>
<evidence type="ECO:0000313" key="8">
    <source>
        <dbReference type="EMBL" id="VGO11680.1"/>
    </source>
</evidence>
<dbReference type="PANTHER" id="PTHR40980">
    <property type="entry name" value="PLUG DOMAIN-CONTAINING PROTEIN"/>
    <property type="match status" value="1"/>
</dbReference>
<dbReference type="Gene3D" id="2.40.170.20">
    <property type="entry name" value="TonB-dependent receptor, beta-barrel domain"/>
    <property type="match status" value="1"/>
</dbReference>
<dbReference type="EMBL" id="CAAHFG010000001">
    <property type="protein sequence ID" value="VGO11680.1"/>
    <property type="molecule type" value="Genomic_DNA"/>
</dbReference>
<dbReference type="GO" id="GO:0030246">
    <property type="term" value="F:carbohydrate binding"/>
    <property type="evidence" value="ECO:0007669"/>
    <property type="project" value="InterPro"/>
</dbReference>